<feature type="domain" description="Rhodanese" evidence="7">
    <location>
        <begin position="19"/>
        <end position="136"/>
    </location>
</feature>
<evidence type="ECO:0000256" key="6">
    <source>
        <dbReference type="RuleBase" id="RU000507"/>
    </source>
</evidence>
<evidence type="ECO:0000256" key="5">
    <source>
        <dbReference type="ARBA" id="ARBA00051793"/>
    </source>
</evidence>
<dbReference type="InterPro" id="IPR001763">
    <property type="entry name" value="Rhodanese-like_dom"/>
</dbReference>
<dbReference type="Proteomes" id="UP000553963">
    <property type="component" value="Unassembled WGS sequence"/>
</dbReference>
<proteinExistence type="predicted"/>
<dbReference type="GO" id="GO:0016784">
    <property type="term" value="F:3-mercaptopyruvate sulfurtransferase activity"/>
    <property type="evidence" value="ECO:0007669"/>
    <property type="project" value="UniProtKB-EC"/>
</dbReference>
<evidence type="ECO:0000256" key="3">
    <source>
        <dbReference type="ARBA" id="ARBA00022679"/>
    </source>
</evidence>
<dbReference type="CDD" id="cd01448">
    <property type="entry name" value="TST_Repeat_1"/>
    <property type="match status" value="1"/>
</dbReference>
<reference evidence="8 9" key="1">
    <citation type="submission" date="2020-08" db="EMBL/GenBank/DDBJ databases">
        <title>Genomic Encyclopedia of Type Strains, Phase IV (KMG-IV): sequencing the most valuable type-strain genomes for metagenomic binning, comparative biology and taxonomic classification.</title>
        <authorList>
            <person name="Goeker M."/>
        </authorList>
    </citation>
    <scope>NUCLEOTIDE SEQUENCE [LARGE SCALE GENOMIC DNA]</scope>
    <source>
        <strain evidence="8 9">DSM 25966</strain>
    </source>
</reference>
<dbReference type="GO" id="GO:0005737">
    <property type="term" value="C:cytoplasm"/>
    <property type="evidence" value="ECO:0007669"/>
    <property type="project" value="UniProtKB-SubCell"/>
</dbReference>
<feature type="domain" description="Rhodanese" evidence="7">
    <location>
        <begin position="166"/>
        <end position="279"/>
    </location>
</feature>
<dbReference type="Gene3D" id="3.40.250.10">
    <property type="entry name" value="Rhodanese-like domain"/>
    <property type="match status" value="2"/>
</dbReference>
<dbReference type="InterPro" id="IPR036873">
    <property type="entry name" value="Rhodanese-like_dom_sf"/>
</dbReference>
<keyword evidence="8" id="KW-0670">Pyruvate</keyword>
<keyword evidence="2" id="KW-0963">Cytoplasm</keyword>
<dbReference type="SUPFAM" id="SSF52821">
    <property type="entry name" value="Rhodanese/Cell cycle control phosphatase"/>
    <property type="match status" value="2"/>
</dbReference>
<dbReference type="Pfam" id="PF00581">
    <property type="entry name" value="Rhodanese"/>
    <property type="match status" value="2"/>
</dbReference>
<dbReference type="CDD" id="cd01449">
    <property type="entry name" value="TST_Repeat_2"/>
    <property type="match status" value="1"/>
</dbReference>
<dbReference type="PROSITE" id="PS00683">
    <property type="entry name" value="RHODANESE_2"/>
    <property type="match status" value="1"/>
</dbReference>
<dbReference type="NCBIfam" id="NF008557">
    <property type="entry name" value="PRK11493.1"/>
    <property type="match status" value="1"/>
</dbReference>
<dbReference type="InterPro" id="IPR045078">
    <property type="entry name" value="TST/MPST-like"/>
</dbReference>
<comment type="caution">
    <text evidence="8">The sequence shown here is derived from an EMBL/GenBank/DDBJ whole genome shotgun (WGS) entry which is preliminary data.</text>
</comment>
<evidence type="ECO:0000313" key="9">
    <source>
        <dbReference type="Proteomes" id="UP000553963"/>
    </source>
</evidence>
<name>A0A840AIY4_9HYPH</name>
<dbReference type="FunFam" id="3.40.250.10:FF:000001">
    <property type="entry name" value="Sulfurtransferase"/>
    <property type="match status" value="1"/>
</dbReference>
<comment type="subcellular location">
    <subcellularLocation>
        <location evidence="1">Cytoplasm</location>
    </subcellularLocation>
</comment>
<keyword evidence="3 6" id="KW-0808">Transferase</keyword>
<gene>
    <name evidence="8" type="ORF">GGR25_000397</name>
</gene>
<dbReference type="PROSITE" id="PS50206">
    <property type="entry name" value="RHODANESE_3"/>
    <property type="match status" value="2"/>
</dbReference>
<keyword evidence="4" id="KW-0677">Repeat</keyword>
<evidence type="ECO:0000259" key="7">
    <source>
        <dbReference type="PROSITE" id="PS50206"/>
    </source>
</evidence>
<evidence type="ECO:0000256" key="4">
    <source>
        <dbReference type="ARBA" id="ARBA00022737"/>
    </source>
</evidence>
<evidence type="ECO:0000256" key="2">
    <source>
        <dbReference type="ARBA" id="ARBA00022490"/>
    </source>
</evidence>
<sequence length="287" mass="30135">MTAHPERLVSTEWLADRLGDPSIAIVDASWYLPAQARDAIAEYRAGHIPGAVFFDIDRIADLSTGLPHMLPDEATFAREAGALGISDEQTIVVYDGAGLFSAARAWWTFRTFGARSVVVLDGGLPKWRAEGRPLEAGTPSPAPKTFHARLDRDAVRNADQVLALTASAEAQIVDARAGERFRGEAPEPRAGLRSGHIPGSFNLPIAEVIRDGRLKSPEEIRAAFAAAGVDPAQPVVTSCGSGVTAAVLTLALDVAGGKPVGLYDGSWAEWGGRAELPIATGPAGAGK</sequence>
<dbReference type="FunFam" id="3.40.250.10:FF:000015">
    <property type="entry name" value="Sulfurtransferase"/>
    <property type="match status" value="1"/>
</dbReference>
<comment type="catalytic activity">
    <reaction evidence="5">
        <text>2-oxo-3-sulfanylpropanoate + [thioredoxin]-dithiol = [thioredoxin]-disulfide + hydrogen sulfide + pyruvate + H(+)</text>
        <dbReference type="Rhea" id="RHEA:21740"/>
        <dbReference type="Rhea" id="RHEA-COMP:10698"/>
        <dbReference type="Rhea" id="RHEA-COMP:10700"/>
        <dbReference type="ChEBI" id="CHEBI:15361"/>
        <dbReference type="ChEBI" id="CHEBI:15378"/>
        <dbReference type="ChEBI" id="CHEBI:29919"/>
        <dbReference type="ChEBI" id="CHEBI:29950"/>
        <dbReference type="ChEBI" id="CHEBI:50058"/>
        <dbReference type="ChEBI" id="CHEBI:57678"/>
        <dbReference type="EC" id="2.8.1.2"/>
    </reaction>
    <physiologicalReaction direction="left-to-right" evidence="5">
        <dbReference type="Rhea" id="RHEA:21741"/>
    </physiologicalReaction>
</comment>
<evidence type="ECO:0000313" key="8">
    <source>
        <dbReference type="EMBL" id="MBB3929378.1"/>
    </source>
</evidence>
<organism evidence="8 9">
    <name type="scientific">Kaistia hirudinis</name>
    <dbReference type="NCBI Taxonomy" id="1293440"/>
    <lineage>
        <taxon>Bacteria</taxon>
        <taxon>Pseudomonadati</taxon>
        <taxon>Pseudomonadota</taxon>
        <taxon>Alphaproteobacteria</taxon>
        <taxon>Hyphomicrobiales</taxon>
        <taxon>Kaistiaceae</taxon>
        <taxon>Kaistia</taxon>
    </lineage>
</organism>
<keyword evidence="9" id="KW-1185">Reference proteome</keyword>
<accession>A0A840AIY4</accession>
<dbReference type="SMART" id="SM00450">
    <property type="entry name" value="RHOD"/>
    <property type="match status" value="2"/>
</dbReference>
<evidence type="ECO:0000256" key="1">
    <source>
        <dbReference type="ARBA" id="ARBA00004496"/>
    </source>
</evidence>
<dbReference type="PANTHER" id="PTHR11364:SF27">
    <property type="entry name" value="SULFURTRANSFERASE"/>
    <property type="match status" value="1"/>
</dbReference>
<dbReference type="EMBL" id="JACIDS010000001">
    <property type="protein sequence ID" value="MBB3929378.1"/>
    <property type="molecule type" value="Genomic_DNA"/>
</dbReference>
<protein>
    <recommendedName>
        <fullName evidence="6">Sulfurtransferase</fullName>
    </recommendedName>
</protein>
<dbReference type="RefSeq" id="WP_183397042.1">
    <property type="nucleotide sequence ID" value="NZ_JACIDS010000001.1"/>
</dbReference>
<dbReference type="PROSITE" id="PS00380">
    <property type="entry name" value="RHODANESE_1"/>
    <property type="match status" value="1"/>
</dbReference>
<dbReference type="GO" id="GO:0004792">
    <property type="term" value="F:thiosulfate-cyanide sulfurtransferase activity"/>
    <property type="evidence" value="ECO:0007669"/>
    <property type="project" value="InterPro"/>
</dbReference>
<dbReference type="PANTHER" id="PTHR11364">
    <property type="entry name" value="THIOSULFATE SULFERTANSFERASE"/>
    <property type="match status" value="1"/>
</dbReference>
<dbReference type="InterPro" id="IPR001307">
    <property type="entry name" value="Thiosulphate_STrfase_CS"/>
</dbReference>
<dbReference type="AlphaFoldDB" id="A0A840AIY4"/>